<dbReference type="OrthoDB" id="10309725at2759"/>
<comment type="caution">
    <text evidence="1">The sequence shown here is derived from an EMBL/GenBank/DDBJ whole genome shotgun (WGS) entry which is preliminary data.</text>
</comment>
<evidence type="ECO:0000313" key="2">
    <source>
        <dbReference type="Proteomes" id="UP000593579"/>
    </source>
</evidence>
<sequence length="74" mass="9129">MGSNLHWIWDSQTSFLRVIQSWLFRTYNKQTKITWNPYHSPGMRRIWRGTFLLVDFNSLREKEIGQRMQWLLKV</sequence>
<dbReference type="Proteomes" id="UP000593579">
    <property type="component" value="Unassembled WGS sequence"/>
</dbReference>
<protein>
    <submittedName>
        <fullName evidence="1">Uncharacterized protein</fullName>
    </submittedName>
</protein>
<accession>A0A7J9D278</accession>
<reference evidence="1 2" key="1">
    <citation type="journal article" date="2019" name="Genome Biol. Evol.">
        <title>Insights into the evolution of the New World diploid cottons (Gossypium, subgenus Houzingenia) based on genome sequencing.</title>
        <authorList>
            <person name="Grover C.E."/>
            <person name="Arick M.A. 2nd"/>
            <person name="Thrash A."/>
            <person name="Conover J.L."/>
            <person name="Sanders W.S."/>
            <person name="Peterson D.G."/>
            <person name="Frelichowski J.E."/>
            <person name="Scheffler J.A."/>
            <person name="Scheffler B.E."/>
            <person name="Wendel J.F."/>
        </authorList>
    </citation>
    <scope>NUCLEOTIDE SEQUENCE [LARGE SCALE GENOMIC DNA]</scope>
    <source>
        <strain evidence="1">5</strain>
        <tissue evidence="1">Leaf</tissue>
    </source>
</reference>
<gene>
    <name evidence="1" type="ORF">Gogos_005470</name>
</gene>
<proteinExistence type="predicted"/>
<dbReference type="AlphaFoldDB" id="A0A7J9D278"/>
<organism evidence="1 2">
    <name type="scientific">Gossypium gossypioides</name>
    <name type="common">Mexican cotton</name>
    <name type="synonym">Selera gossypioides</name>
    <dbReference type="NCBI Taxonomy" id="34282"/>
    <lineage>
        <taxon>Eukaryota</taxon>
        <taxon>Viridiplantae</taxon>
        <taxon>Streptophyta</taxon>
        <taxon>Embryophyta</taxon>
        <taxon>Tracheophyta</taxon>
        <taxon>Spermatophyta</taxon>
        <taxon>Magnoliopsida</taxon>
        <taxon>eudicotyledons</taxon>
        <taxon>Gunneridae</taxon>
        <taxon>Pentapetalae</taxon>
        <taxon>rosids</taxon>
        <taxon>malvids</taxon>
        <taxon>Malvales</taxon>
        <taxon>Malvaceae</taxon>
        <taxon>Malvoideae</taxon>
        <taxon>Gossypium</taxon>
    </lineage>
</organism>
<evidence type="ECO:0000313" key="1">
    <source>
        <dbReference type="EMBL" id="MBA0754796.1"/>
    </source>
</evidence>
<dbReference type="EMBL" id="JABEZY010264111">
    <property type="protein sequence ID" value="MBA0754796.1"/>
    <property type="molecule type" value="Genomic_DNA"/>
</dbReference>
<keyword evidence="2" id="KW-1185">Reference proteome</keyword>
<name>A0A7J9D278_GOSGO</name>